<dbReference type="InterPro" id="IPR002698">
    <property type="entry name" value="FTHF_cligase"/>
</dbReference>
<keyword evidence="5" id="KW-0479">Metal-binding</keyword>
<keyword evidence="5" id="KW-0460">Magnesium</keyword>
<dbReference type="PANTHER" id="PTHR23407:SF1">
    <property type="entry name" value="5-FORMYLTETRAHYDROFOLATE CYCLO-LIGASE"/>
    <property type="match status" value="1"/>
</dbReference>
<feature type="binding site" evidence="4">
    <location>
        <begin position="135"/>
        <end position="143"/>
    </location>
    <ligand>
        <name>ATP</name>
        <dbReference type="ChEBI" id="CHEBI:30616"/>
    </ligand>
</feature>
<reference evidence="6" key="1">
    <citation type="submission" date="2020-09" db="EMBL/GenBank/DDBJ databases">
        <title>A novel bacterium of genus Hazenella, isolated from South China Sea.</title>
        <authorList>
            <person name="Huang H."/>
            <person name="Mo K."/>
            <person name="Hu Y."/>
        </authorList>
    </citation>
    <scope>NUCLEOTIDE SEQUENCE</scope>
    <source>
        <strain evidence="6">IB182357</strain>
    </source>
</reference>
<evidence type="ECO:0000256" key="3">
    <source>
        <dbReference type="ARBA" id="ARBA00022840"/>
    </source>
</evidence>
<evidence type="ECO:0000313" key="7">
    <source>
        <dbReference type="Proteomes" id="UP000661691"/>
    </source>
</evidence>
<feature type="binding site" evidence="4">
    <location>
        <position position="55"/>
    </location>
    <ligand>
        <name>substrate</name>
    </ligand>
</feature>
<organism evidence="6 7">
    <name type="scientific">Polycladospora coralii</name>
    <dbReference type="NCBI Taxonomy" id="2771432"/>
    <lineage>
        <taxon>Bacteria</taxon>
        <taxon>Bacillati</taxon>
        <taxon>Bacillota</taxon>
        <taxon>Bacilli</taxon>
        <taxon>Bacillales</taxon>
        <taxon>Thermoactinomycetaceae</taxon>
        <taxon>Polycladospora</taxon>
    </lineage>
</organism>
<dbReference type="RefSeq" id="WP_191141930.1">
    <property type="nucleotide sequence ID" value="NZ_JACXAH010000009.1"/>
</dbReference>
<keyword evidence="3 4" id="KW-0067">ATP-binding</keyword>
<dbReference type="GO" id="GO:0046872">
    <property type="term" value="F:metal ion binding"/>
    <property type="evidence" value="ECO:0007669"/>
    <property type="project" value="UniProtKB-KW"/>
</dbReference>
<keyword evidence="6" id="KW-0436">Ligase</keyword>
<dbReference type="Gene3D" id="3.40.50.10420">
    <property type="entry name" value="NagB/RpiA/CoA transferase-like"/>
    <property type="match status" value="1"/>
</dbReference>
<sequence length="198" mass="22627">MNGKKSLRQEMLNRRAQFTPTFVKNKSALVNQRLVQLESLQSAQNVLLYMSIRNEIDLKEAIQALWEQGNVKVILPRTDKKLKKLYCYHVKHLDDLEVGAFGISEPNPLRCEEIPPTALDVLFLPGVAFDQSGYRLGYGGGYYDRFLHPSLKAIRIGIAYDEQMVDTVYPEKHDQQVDIIITPTKTIRNPSNNSCTME</sequence>
<comment type="catalytic activity">
    <reaction evidence="5">
        <text>(6S)-5-formyl-5,6,7,8-tetrahydrofolate + ATP = (6R)-5,10-methenyltetrahydrofolate + ADP + phosphate</text>
        <dbReference type="Rhea" id="RHEA:10488"/>
        <dbReference type="ChEBI" id="CHEBI:30616"/>
        <dbReference type="ChEBI" id="CHEBI:43474"/>
        <dbReference type="ChEBI" id="CHEBI:57455"/>
        <dbReference type="ChEBI" id="CHEBI:57457"/>
        <dbReference type="ChEBI" id="CHEBI:456216"/>
        <dbReference type="EC" id="6.3.3.2"/>
    </reaction>
</comment>
<evidence type="ECO:0000256" key="1">
    <source>
        <dbReference type="ARBA" id="ARBA00010638"/>
    </source>
</evidence>
<accession>A0A926RT31</accession>
<dbReference type="InterPro" id="IPR024185">
    <property type="entry name" value="FTHF_cligase-like_sf"/>
</dbReference>
<dbReference type="GO" id="GO:0005524">
    <property type="term" value="F:ATP binding"/>
    <property type="evidence" value="ECO:0007669"/>
    <property type="project" value="UniProtKB-KW"/>
</dbReference>
<feature type="binding site" evidence="4">
    <location>
        <position position="50"/>
    </location>
    <ligand>
        <name>substrate</name>
    </ligand>
</feature>
<dbReference type="NCBIfam" id="TIGR02727">
    <property type="entry name" value="MTHFS_bact"/>
    <property type="match status" value="1"/>
</dbReference>
<evidence type="ECO:0000256" key="2">
    <source>
        <dbReference type="ARBA" id="ARBA00022741"/>
    </source>
</evidence>
<evidence type="ECO:0000256" key="4">
    <source>
        <dbReference type="PIRSR" id="PIRSR006806-1"/>
    </source>
</evidence>
<dbReference type="PIRSF" id="PIRSF006806">
    <property type="entry name" value="FTHF_cligase"/>
    <property type="match status" value="1"/>
</dbReference>
<keyword evidence="2 4" id="KW-0547">Nucleotide-binding</keyword>
<evidence type="ECO:0000313" key="6">
    <source>
        <dbReference type="EMBL" id="MBD1372285.1"/>
    </source>
</evidence>
<proteinExistence type="inferred from homology"/>
<dbReference type="AlphaFoldDB" id="A0A926RT31"/>
<keyword evidence="7" id="KW-1185">Reference proteome</keyword>
<protein>
    <recommendedName>
        <fullName evidence="5">5-formyltetrahydrofolate cyclo-ligase</fullName>
        <ecNumber evidence="5">6.3.3.2</ecNumber>
    </recommendedName>
</protein>
<comment type="similarity">
    <text evidence="1 5">Belongs to the 5-formyltetrahydrofolate cyclo-ligase family.</text>
</comment>
<comment type="cofactor">
    <cofactor evidence="5">
        <name>Mg(2+)</name>
        <dbReference type="ChEBI" id="CHEBI:18420"/>
    </cofactor>
</comment>
<gene>
    <name evidence="6" type="ORF">IC620_07910</name>
</gene>
<comment type="caution">
    <text evidence="6">The sequence shown here is derived from an EMBL/GenBank/DDBJ whole genome shotgun (WGS) entry which is preliminary data.</text>
</comment>
<dbReference type="GO" id="GO:0035999">
    <property type="term" value="P:tetrahydrofolate interconversion"/>
    <property type="evidence" value="ECO:0007669"/>
    <property type="project" value="TreeGrafter"/>
</dbReference>
<dbReference type="Proteomes" id="UP000661691">
    <property type="component" value="Unassembled WGS sequence"/>
</dbReference>
<dbReference type="InterPro" id="IPR037171">
    <property type="entry name" value="NagB/RpiA_transferase-like"/>
</dbReference>
<name>A0A926RT31_9BACL</name>
<feature type="binding site" evidence="4">
    <location>
        <begin position="4"/>
        <end position="8"/>
    </location>
    <ligand>
        <name>ATP</name>
        <dbReference type="ChEBI" id="CHEBI:30616"/>
    </ligand>
</feature>
<dbReference type="GO" id="GO:0009396">
    <property type="term" value="P:folic acid-containing compound biosynthetic process"/>
    <property type="evidence" value="ECO:0007669"/>
    <property type="project" value="TreeGrafter"/>
</dbReference>
<dbReference type="EC" id="6.3.3.2" evidence="5"/>
<dbReference type="PANTHER" id="PTHR23407">
    <property type="entry name" value="ATPASE INHIBITOR/5-FORMYLTETRAHYDROFOLATE CYCLO-LIGASE"/>
    <property type="match status" value="1"/>
</dbReference>
<dbReference type="Pfam" id="PF01812">
    <property type="entry name" value="5-FTHF_cyc-lig"/>
    <property type="match status" value="1"/>
</dbReference>
<evidence type="ECO:0000256" key="5">
    <source>
        <dbReference type="RuleBase" id="RU361279"/>
    </source>
</evidence>
<dbReference type="GO" id="GO:0030272">
    <property type="term" value="F:5-formyltetrahydrofolate cyclo-ligase activity"/>
    <property type="evidence" value="ECO:0007669"/>
    <property type="project" value="UniProtKB-EC"/>
</dbReference>
<dbReference type="EMBL" id="JACXAH010000009">
    <property type="protein sequence ID" value="MBD1372285.1"/>
    <property type="molecule type" value="Genomic_DNA"/>
</dbReference>
<dbReference type="SUPFAM" id="SSF100950">
    <property type="entry name" value="NagB/RpiA/CoA transferase-like"/>
    <property type="match status" value="1"/>
</dbReference>